<dbReference type="InterPro" id="IPR011335">
    <property type="entry name" value="Restrct_endonuc-II-like"/>
</dbReference>
<dbReference type="STRING" id="1475481.GCA_000953855_02176"/>
<dbReference type="GO" id="GO:0003676">
    <property type="term" value="F:nucleic acid binding"/>
    <property type="evidence" value="ECO:0007669"/>
    <property type="project" value="InterPro"/>
</dbReference>
<protein>
    <submittedName>
        <fullName evidence="2">Uncharacterized protein</fullName>
    </submittedName>
</protein>
<dbReference type="EMBL" id="DF952378">
    <property type="protein sequence ID" value="GAN43842.1"/>
    <property type="molecule type" value="Genomic_DNA"/>
</dbReference>
<organism evidence="2">
    <name type="scientific">Mizugakiibacter sediminis</name>
    <dbReference type="NCBI Taxonomy" id="1475481"/>
    <lineage>
        <taxon>Bacteria</taxon>
        <taxon>Pseudomonadati</taxon>
        <taxon>Pseudomonadota</taxon>
        <taxon>Gammaproteobacteria</taxon>
        <taxon>Lysobacterales</taxon>
        <taxon>Rhodanobacteraceae</taxon>
        <taxon>Mizugakiibacter</taxon>
    </lineage>
</organism>
<accession>A0A0K8QPJ1</accession>
<proteinExistence type="predicted"/>
<keyword evidence="3" id="KW-1185">Reference proteome</keyword>
<reference evidence="1" key="1">
    <citation type="submission" date="2015-03" db="EMBL/GenBank/DDBJ databases">
        <title>Draft genome sequence of Mizugakiibacter sediminis skMP5.</title>
        <authorList>
            <person name="Watanabe T."/>
            <person name="Kojima H."/>
            <person name="Fukui M."/>
        </authorList>
    </citation>
    <scope>NUCLEOTIDE SEQUENCE</scope>
    <source>
        <strain evidence="1">SkMP5</strain>
    </source>
</reference>
<dbReference type="Proteomes" id="UP000253740">
    <property type="component" value="Unassembled WGS sequence"/>
</dbReference>
<dbReference type="InterPro" id="IPR011856">
    <property type="entry name" value="tRNA_endonuc-like_dom_sf"/>
</dbReference>
<evidence type="ECO:0000313" key="2">
    <source>
        <dbReference type="EMBL" id="GAP66813.1"/>
    </source>
</evidence>
<dbReference type="EMBL" id="DF970235">
    <property type="protein sequence ID" value="GAP66813.1"/>
    <property type="molecule type" value="Genomic_DNA"/>
</dbReference>
<name>A0A0K8QPJ1_9GAMM</name>
<evidence type="ECO:0000313" key="3">
    <source>
        <dbReference type="Proteomes" id="UP000253740"/>
    </source>
</evidence>
<evidence type="ECO:0000313" key="1">
    <source>
        <dbReference type="EMBL" id="GAN43842.1"/>
    </source>
</evidence>
<dbReference type="AlphaFoldDB" id="A0A0K8QPJ1"/>
<dbReference type="SUPFAM" id="SSF52980">
    <property type="entry name" value="Restriction endonuclease-like"/>
    <property type="match status" value="1"/>
</dbReference>
<dbReference type="RefSeq" id="WP_062537401.1">
    <property type="nucleotide sequence ID" value="NZ_DF970235.1"/>
</dbReference>
<sequence>MKRAARTDANHADVKNALRAIGCYVVDCAHVGAGFPDLVCAWRGKWVFIEVKDGAKVPSARKLTPDQTIFHAEALSRNCRVHVVTSADEAIKAMQAETLGRVA</sequence>
<gene>
    <name evidence="1" type="ORF">MBSD_0355</name>
    <name evidence="2" type="ORF">MBSD_n2128</name>
</gene>
<reference evidence="2" key="2">
    <citation type="submission" date="2015-08" db="EMBL/GenBank/DDBJ databases">
        <title>Complete DNA Sequence of Pseudomonas syringae pv. actinidiae, the Causal Agent of Kiwifruit Canker Disease.</title>
        <authorList>
            <person name="Rikkerink E.H.A."/>
            <person name="Fineran P.C."/>
        </authorList>
    </citation>
    <scope>NUCLEOTIDE SEQUENCE</scope>
    <source>
        <strain evidence="2">SkMP5</strain>
    </source>
</reference>
<dbReference type="Gene3D" id="3.40.1350.10">
    <property type="match status" value="1"/>
</dbReference>
<dbReference type="HOGENOM" id="CLU_183550_0_0_6"/>
<dbReference type="OrthoDB" id="6064992at2"/>